<dbReference type="InterPro" id="IPR036704">
    <property type="entry name" value="RraA/RraA-like_sf"/>
</dbReference>
<dbReference type="PANTHER" id="PTHR33254">
    <property type="entry name" value="4-HYDROXY-4-METHYL-2-OXOGLUTARATE ALDOLASE 3-RELATED"/>
    <property type="match status" value="1"/>
</dbReference>
<dbReference type="Pfam" id="PF03737">
    <property type="entry name" value="RraA-like"/>
    <property type="match status" value="1"/>
</dbReference>
<dbReference type="RefSeq" id="WP_284055647.1">
    <property type="nucleotide sequence ID" value="NZ_JAMSLR010000001.1"/>
</dbReference>
<dbReference type="EMBL" id="JAMSLR010000001">
    <property type="protein sequence ID" value="MCM8747865.1"/>
    <property type="molecule type" value="Genomic_DNA"/>
</dbReference>
<sequence length="233" mass="25597">MTVNQRPWRDDDELFTTIRAELFTAVVGDVLDLMGLTHQFLPPEIRPLHQDMTLVGRAMPVLEADVFAGESEGPGPLSAKTFGLMLEALDDLRPGEVYLATGGSPRYALWGELMSTRAQRLGCAGAVLDGYTRDTRGILRLGFPVFCYGSYAQDERVRGKVIDFRVPVEVGGVRVEPGDLVLGDVDGVLVVPRAAEEEAIRRALEKVRTENLVRKAIEEGMSATEAFRTFGVM</sequence>
<dbReference type="CDD" id="cd16841">
    <property type="entry name" value="RraA_family"/>
    <property type="match status" value="1"/>
</dbReference>
<dbReference type="SUPFAM" id="SSF89562">
    <property type="entry name" value="RraA-like"/>
    <property type="match status" value="1"/>
</dbReference>
<gene>
    <name evidence="6" type="ORF">NET02_01750</name>
</gene>
<keyword evidence="5" id="KW-0460">Magnesium</keyword>
<dbReference type="InterPro" id="IPR005493">
    <property type="entry name" value="RraA/RraA-like"/>
</dbReference>
<comment type="caution">
    <text evidence="6">The sequence shown here is derived from an EMBL/GenBank/DDBJ whole genome shotgun (WGS) entry which is preliminary data.</text>
</comment>
<dbReference type="Proteomes" id="UP001165306">
    <property type="component" value="Unassembled WGS sequence"/>
</dbReference>
<keyword evidence="7" id="KW-1185">Reference proteome</keyword>
<organism evidence="6 7">
    <name type="scientific">Thermalbibacter longus</name>
    <dbReference type="NCBI Taxonomy" id="2951981"/>
    <lineage>
        <taxon>Bacteria</taxon>
        <taxon>Pseudomonadati</taxon>
        <taxon>Thermomicrobiota</taxon>
        <taxon>Thermomicrobia</taxon>
        <taxon>Thermomicrobiales</taxon>
        <taxon>Thermomicrobiaceae</taxon>
        <taxon>Thermalbibacter</taxon>
    </lineage>
</organism>
<feature type="binding site" evidence="5">
    <location>
        <begin position="111"/>
        <end position="114"/>
    </location>
    <ligand>
        <name>substrate</name>
    </ligand>
</feature>
<evidence type="ECO:0000256" key="2">
    <source>
        <dbReference type="ARBA" id="ARBA00016549"/>
    </source>
</evidence>
<evidence type="ECO:0000256" key="3">
    <source>
        <dbReference type="ARBA" id="ARBA00029596"/>
    </source>
</evidence>
<proteinExistence type="predicted"/>
<protein>
    <recommendedName>
        <fullName evidence="2">Putative 4-hydroxy-4-methyl-2-oxoglutarate aldolase</fullName>
    </recommendedName>
    <alternativeName>
        <fullName evidence="3">Regulator of ribonuclease activity homolog</fullName>
    </alternativeName>
    <alternativeName>
        <fullName evidence="4">RraA-like protein</fullName>
    </alternativeName>
</protein>
<comment type="cofactor">
    <cofactor evidence="5">
        <name>Mg(2+)</name>
        <dbReference type="ChEBI" id="CHEBI:18420"/>
    </cofactor>
</comment>
<reference evidence="6" key="1">
    <citation type="submission" date="2022-06" db="EMBL/GenBank/DDBJ databases">
        <title>CFH 74404 Thermomicrobiaceae sp.</title>
        <authorList>
            <person name="Ming H."/>
            <person name="Li W.-J."/>
            <person name="Zhao Z."/>
        </authorList>
    </citation>
    <scope>NUCLEOTIDE SEQUENCE</scope>
    <source>
        <strain evidence="6">CFH 74404</strain>
    </source>
</reference>
<dbReference type="Gene3D" id="3.50.30.40">
    <property type="entry name" value="Ribonuclease E inhibitor RraA/RraA-like"/>
    <property type="match status" value="1"/>
</dbReference>
<dbReference type="AlphaFoldDB" id="A0AA41WCN6"/>
<keyword evidence="5" id="KW-0479">Metal-binding</keyword>
<comment type="cofactor">
    <cofactor evidence="1">
        <name>a divalent metal cation</name>
        <dbReference type="ChEBI" id="CHEBI:60240"/>
    </cofactor>
</comment>
<feature type="binding site" evidence="5">
    <location>
        <position position="133"/>
    </location>
    <ligand>
        <name>substrate</name>
    </ligand>
</feature>
<evidence type="ECO:0000313" key="7">
    <source>
        <dbReference type="Proteomes" id="UP001165306"/>
    </source>
</evidence>
<evidence type="ECO:0000256" key="1">
    <source>
        <dbReference type="ARBA" id="ARBA00001968"/>
    </source>
</evidence>
<name>A0AA41WCN6_9BACT</name>
<feature type="binding site" evidence="5">
    <location>
        <position position="134"/>
    </location>
    <ligand>
        <name>Mg(2+)</name>
        <dbReference type="ChEBI" id="CHEBI:18420"/>
    </ligand>
</feature>
<evidence type="ECO:0000256" key="5">
    <source>
        <dbReference type="PIRSR" id="PIRSR605493-1"/>
    </source>
</evidence>
<evidence type="ECO:0000256" key="4">
    <source>
        <dbReference type="ARBA" id="ARBA00030169"/>
    </source>
</evidence>
<accession>A0AA41WCN6</accession>
<dbReference type="PANTHER" id="PTHR33254:SF4">
    <property type="entry name" value="4-HYDROXY-4-METHYL-2-OXOGLUTARATE ALDOLASE 3-RELATED"/>
    <property type="match status" value="1"/>
</dbReference>
<evidence type="ECO:0000313" key="6">
    <source>
        <dbReference type="EMBL" id="MCM8747865.1"/>
    </source>
</evidence>
<dbReference type="GO" id="GO:0046872">
    <property type="term" value="F:metal ion binding"/>
    <property type="evidence" value="ECO:0007669"/>
    <property type="project" value="UniProtKB-KW"/>
</dbReference>